<feature type="compositionally biased region" description="Polar residues" evidence="1">
    <location>
        <begin position="21"/>
        <end position="42"/>
    </location>
</feature>
<reference evidence="2" key="1">
    <citation type="submission" date="2021-03" db="EMBL/GenBank/DDBJ databases">
        <title>Draft genome sequence of rust myrtle Austropuccinia psidii MF-1, a brazilian biotype.</title>
        <authorList>
            <person name="Quecine M.C."/>
            <person name="Pachon D.M.R."/>
            <person name="Bonatelli M.L."/>
            <person name="Correr F.H."/>
            <person name="Franceschini L.M."/>
            <person name="Leite T.F."/>
            <person name="Margarido G.R.A."/>
            <person name="Almeida C.A."/>
            <person name="Ferrarezi J.A."/>
            <person name="Labate C.A."/>
        </authorList>
    </citation>
    <scope>NUCLEOTIDE SEQUENCE</scope>
    <source>
        <strain evidence="2">MF-1</strain>
    </source>
</reference>
<dbReference type="OrthoDB" id="2414509at2759"/>
<feature type="compositionally biased region" description="Basic and acidic residues" evidence="1">
    <location>
        <begin position="312"/>
        <end position="328"/>
    </location>
</feature>
<protein>
    <submittedName>
        <fullName evidence="2">Uncharacterized protein</fullName>
    </submittedName>
</protein>
<sequence length="335" mass="38145">MSQEPVKKGQIETIDHPNDAGTDQCSWLISSMSAGEGTNQGPSHIHEPNIHLQSHASEPAEEDMVATRSGPSQDNGIFEGDLGTSPQNRCLDQVLKPKQRRMQRTKKELEEDMLRKQQGQLSEESPGKAKNDRNPPFVQMDFENICTYLENKENYHDLFGDSKKTSWGKKKHTRAQAFKRFALYLNVHHHNGMLRLSGRNLQQRWCTYKRKFVETSQFLQRTGSGLIEGDTQTLKEEIEHRCPCYDRMQAIFGNKQNVVGFNVLDTTNTEVGEDSDENKEVNSDKNMEKLSNSPPQTEIEDCNSISCQNDYMHNEKRQRDKGPSHSDDSNTSSGP</sequence>
<evidence type="ECO:0000313" key="2">
    <source>
        <dbReference type="EMBL" id="MBW0488285.1"/>
    </source>
</evidence>
<keyword evidence="3" id="KW-1185">Reference proteome</keyword>
<feature type="region of interest" description="Disordered" evidence="1">
    <location>
        <begin position="268"/>
        <end position="335"/>
    </location>
</feature>
<dbReference type="Proteomes" id="UP000765509">
    <property type="component" value="Unassembled WGS sequence"/>
</dbReference>
<feature type="compositionally biased region" description="Basic and acidic residues" evidence="1">
    <location>
        <begin position="105"/>
        <end position="115"/>
    </location>
</feature>
<accession>A0A9Q3CSF6</accession>
<feature type="compositionally biased region" description="Basic and acidic residues" evidence="1">
    <location>
        <begin position="278"/>
        <end position="288"/>
    </location>
</feature>
<proteinExistence type="predicted"/>
<dbReference type="PANTHER" id="PTHR33246">
    <property type="entry name" value="CCHC-TYPE DOMAIN-CONTAINING PROTEIN"/>
    <property type="match status" value="1"/>
</dbReference>
<dbReference type="EMBL" id="AVOT02009535">
    <property type="protein sequence ID" value="MBW0488285.1"/>
    <property type="molecule type" value="Genomic_DNA"/>
</dbReference>
<evidence type="ECO:0000313" key="3">
    <source>
        <dbReference type="Proteomes" id="UP000765509"/>
    </source>
</evidence>
<evidence type="ECO:0000256" key="1">
    <source>
        <dbReference type="SAM" id="MobiDB-lite"/>
    </source>
</evidence>
<feature type="compositionally biased region" description="Basic and acidic residues" evidence="1">
    <location>
        <begin position="1"/>
        <end position="18"/>
    </location>
</feature>
<comment type="caution">
    <text evidence="2">The sequence shown here is derived from an EMBL/GenBank/DDBJ whole genome shotgun (WGS) entry which is preliminary data.</text>
</comment>
<gene>
    <name evidence="2" type="ORF">O181_028000</name>
</gene>
<organism evidence="2 3">
    <name type="scientific">Austropuccinia psidii MF-1</name>
    <dbReference type="NCBI Taxonomy" id="1389203"/>
    <lineage>
        <taxon>Eukaryota</taxon>
        <taxon>Fungi</taxon>
        <taxon>Dikarya</taxon>
        <taxon>Basidiomycota</taxon>
        <taxon>Pucciniomycotina</taxon>
        <taxon>Pucciniomycetes</taxon>
        <taxon>Pucciniales</taxon>
        <taxon>Sphaerophragmiaceae</taxon>
        <taxon>Austropuccinia</taxon>
    </lineage>
</organism>
<feature type="region of interest" description="Disordered" evidence="1">
    <location>
        <begin position="1"/>
        <end position="136"/>
    </location>
</feature>
<dbReference type="PANTHER" id="PTHR33246:SF51">
    <property type="entry name" value="MYB_SANT-LIKE DOMAIN-CONTAINING PROTEIN"/>
    <property type="match status" value="1"/>
</dbReference>
<dbReference type="AlphaFoldDB" id="A0A9Q3CSF6"/>
<name>A0A9Q3CSF6_9BASI</name>